<dbReference type="SUPFAM" id="SSF57501">
    <property type="entry name" value="Cystine-knot cytokines"/>
    <property type="match status" value="1"/>
</dbReference>
<evidence type="ECO:0000256" key="1">
    <source>
        <dbReference type="ARBA" id="ARBA00022729"/>
    </source>
</evidence>
<dbReference type="KEGG" id="vde:111242982"/>
<accession>A0A7M7J6D8</accession>
<keyword evidence="7" id="KW-1185">Reference proteome</keyword>
<feature type="compositionally biased region" description="Low complexity" evidence="4">
    <location>
        <begin position="205"/>
        <end position="217"/>
    </location>
</feature>
<evidence type="ECO:0000313" key="7">
    <source>
        <dbReference type="Proteomes" id="UP000594260"/>
    </source>
</evidence>
<dbReference type="GO" id="GO:0045087">
    <property type="term" value="P:innate immune response"/>
    <property type="evidence" value="ECO:0007669"/>
    <property type="project" value="TreeGrafter"/>
</dbReference>
<dbReference type="EnsemblMetazoa" id="XM_022787975">
    <property type="protein sequence ID" value="XP_022643710"/>
    <property type="gene ID" value="LOC111242982"/>
</dbReference>
<proteinExistence type="predicted"/>
<dbReference type="AlphaFoldDB" id="A0A7M7J6D8"/>
<dbReference type="InterPro" id="IPR029034">
    <property type="entry name" value="Cystine-knot_cytokine"/>
</dbReference>
<feature type="region of interest" description="Disordered" evidence="4">
    <location>
        <begin position="140"/>
        <end position="160"/>
    </location>
</feature>
<dbReference type="GO" id="GO:0005615">
    <property type="term" value="C:extracellular space"/>
    <property type="evidence" value="ECO:0007669"/>
    <property type="project" value="UniProtKB-ARBA"/>
</dbReference>
<dbReference type="RefSeq" id="XP_022643710.1">
    <property type="nucleotide sequence ID" value="XM_022787975.1"/>
</dbReference>
<keyword evidence="3" id="KW-0325">Glycoprotein</keyword>
<evidence type="ECO:0000256" key="2">
    <source>
        <dbReference type="ARBA" id="ARBA00023157"/>
    </source>
</evidence>
<feature type="domain" description="Spaetzle" evidence="5">
    <location>
        <begin position="459"/>
        <end position="552"/>
    </location>
</feature>
<dbReference type="PANTHER" id="PTHR23199">
    <property type="entry name" value="NEUROTROPHIN 1-RELATED"/>
    <property type="match status" value="1"/>
</dbReference>
<dbReference type="Pfam" id="PF16077">
    <property type="entry name" value="Spaetzle"/>
    <property type="match status" value="1"/>
</dbReference>
<dbReference type="OrthoDB" id="6492393at2759"/>
<dbReference type="Gene3D" id="2.10.90.10">
    <property type="entry name" value="Cystine-knot cytokines"/>
    <property type="match status" value="1"/>
</dbReference>
<dbReference type="PANTHER" id="PTHR23199:SF12">
    <property type="entry name" value="NEUROTROPHIN 1-RELATED"/>
    <property type="match status" value="1"/>
</dbReference>
<dbReference type="InterPro" id="IPR032104">
    <property type="entry name" value="Spaetzle"/>
</dbReference>
<dbReference type="Proteomes" id="UP000594260">
    <property type="component" value="Unplaced"/>
</dbReference>
<dbReference type="GO" id="GO:0008083">
    <property type="term" value="F:growth factor activity"/>
    <property type="evidence" value="ECO:0007669"/>
    <property type="project" value="TreeGrafter"/>
</dbReference>
<organism evidence="6 7">
    <name type="scientific">Varroa destructor</name>
    <name type="common">Honeybee mite</name>
    <dbReference type="NCBI Taxonomy" id="109461"/>
    <lineage>
        <taxon>Eukaryota</taxon>
        <taxon>Metazoa</taxon>
        <taxon>Ecdysozoa</taxon>
        <taxon>Arthropoda</taxon>
        <taxon>Chelicerata</taxon>
        <taxon>Arachnida</taxon>
        <taxon>Acari</taxon>
        <taxon>Parasitiformes</taxon>
        <taxon>Mesostigmata</taxon>
        <taxon>Gamasina</taxon>
        <taxon>Dermanyssoidea</taxon>
        <taxon>Varroidae</taxon>
        <taxon>Varroa</taxon>
    </lineage>
</organism>
<evidence type="ECO:0000256" key="3">
    <source>
        <dbReference type="ARBA" id="ARBA00023180"/>
    </source>
</evidence>
<dbReference type="GeneID" id="111242982"/>
<evidence type="ECO:0000259" key="5">
    <source>
        <dbReference type="Pfam" id="PF16077"/>
    </source>
</evidence>
<dbReference type="GO" id="GO:0021556">
    <property type="term" value="P:central nervous system formation"/>
    <property type="evidence" value="ECO:0007669"/>
    <property type="project" value="TreeGrafter"/>
</dbReference>
<dbReference type="InterPro" id="IPR052444">
    <property type="entry name" value="Spz/Toll_ligand-like"/>
</dbReference>
<evidence type="ECO:0000313" key="6">
    <source>
        <dbReference type="EnsemblMetazoa" id="XP_022643710"/>
    </source>
</evidence>
<dbReference type="GO" id="GO:0005121">
    <property type="term" value="F:Toll binding"/>
    <property type="evidence" value="ECO:0007669"/>
    <property type="project" value="TreeGrafter"/>
</dbReference>
<name>A0A7M7J6D8_VARDE</name>
<reference evidence="6" key="1">
    <citation type="submission" date="2021-01" db="UniProtKB">
        <authorList>
            <consortium name="EnsemblMetazoa"/>
        </authorList>
    </citation>
    <scope>IDENTIFICATION</scope>
</reference>
<evidence type="ECO:0000256" key="4">
    <source>
        <dbReference type="SAM" id="MobiDB-lite"/>
    </source>
</evidence>
<sequence>MLISDLVRRFTCIYMVTVVLLESVLSLPTREQILELYHRAPQHIKDALARHGIHAHNLPSPASLATLHTSSLIANHPGLANSAFAGRLNLHALASRAQAILKRPPSQLPFPIPSFNKNNNNNAAQLQRRSGLVLSFPIKKPQQQQQQQMSVGVDGNDDTISRQLSSSRALAGPPPQIVTVPPHIEGLQLSNHHIKPVSTIINFGPPAASTPSSPSPSDSIITGRPMQEGQLPVKPLTPPTPLPSVPIPQPSSGLEPIIQVTKTQKQQRPETVVSARSFSNPFDDNPLSRPLSVPLNVRNPKYEYGGFVPISTNGGGGGSTSINSAAASPATNFVLSSPAVRSEKHVHFANGFVIEEEPAASSPRISGPVVPGAVVRDIAPYNLVKKTTALVETCQTSKQDFCVMDDESYPKLETEHFLRKCEHLLDAMYVRPNGGAGSQYNATIGGFAGSGSGVLGGRPLCDAERKAKRLAVARDIHGQWAVLIQAGRWPQKAHVTFCRDEGRPCQRLGGCSVKTRCVQRFAPQTLIALDPLNPEACPTLRAFALPSACECTSA</sequence>
<keyword evidence="2" id="KW-1015">Disulfide bond</keyword>
<feature type="region of interest" description="Disordered" evidence="4">
    <location>
        <begin position="205"/>
        <end position="230"/>
    </location>
</feature>
<dbReference type="InParanoid" id="A0A7M7J6D8"/>
<keyword evidence="1" id="KW-0732">Signal</keyword>
<protein>
    <recommendedName>
        <fullName evidence="5">Spaetzle domain-containing protein</fullName>
    </recommendedName>
</protein>